<protein>
    <recommendedName>
        <fullName evidence="2">Transmembrane protein</fullName>
    </recommendedName>
</protein>
<proteinExistence type="predicted"/>
<name>A0A3B0Y361_9ZZZZ</name>
<accession>A0A3B0Y361</accession>
<evidence type="ECO:0000313" key="1">
    <source>
        <dbReference type="EMBL" id="VAW62904.1"/>
    </source>
</evidence>
<dbReference type="InterPro" id="IPR021390">
    <property type="entry name" value="DUF3025"/>
</dbReference>
<dbReference type="AlphaFoldDB" id="A0A3B0Y361"/>
<organism evidence="1">
    <name type="scientific">hydrothermal vent metagenome</name>
    <dbReference type="NCBI Taxonomy" id="652676"/>
    <lineage>
        <taxon>unclassified sequences</taxon>
        <taxon>metagenomes</taxon>
        <taxon>ecological metagenomes</taxon>
    </lineage>
</organism>
<sequence length="264" mass="31534">MQKKDLWNTTVFQTSPIIQQLRPLTQFFDTFEDWPKIADYKARFVEQGLKITPVPQSGKINTFEEQYEPRVYLKKELQTRTCNWHDFFNAMIWLRFPRTKKTLNHLHFNKASKRSRGSNRSWLENKITQFDECGAVLICKDNKLLKLVEQHQWQSLFIDNADKFKNSFECVIFGHAIFEKALSPYIGLTCHCLMIADEKLLEKIKNGHYTELDSHLAEIWEEQLSRQRPQFQPFPILGLPGYWPQQNMDFYKNTSYFRKKPEKN</sequence>
<dbReference type="Pfam" id="PF11227">
    <property type="entry name" value="DUF3025"/>
    <property type="match status" value="1"/>
</dbReference>
<reference evidence="1" key="1">
    <citation type="submission" date="2018-06" db="EMBL/GenBank/DDBJ databases">
        <authorList>
            <person name="Zhirakovskaya E."/>
        </authorList>
    </citation>
    <scope>NUCLEOTIDE SEQUENCE</scope>
</reference>
<evidence type="ECO:0008006" key="2">
    <source>
        <dbReference type="Google" id="ProtNLM"/>
    </source>
</evidence>
<dbReference type="EMBL" id="UOFI01000033">
    <property type="protein sequence ID" value="VAW62904.1"/>
    <property type="molecule type" value="Genomic_DNA"/>
</dbReference>
<gene>
    <name evidence="1" type="ORF">MNBD_GAMMA09-3389</name>
</gene>